<accession>G0V497</accession>
<proteinExistence type="inferred from homology"/>
<evidence type="ECO:0000256" key="6">
    <source>
        <dbReference type="ARBA" id="ARBA00023139"/>
    </source>
</evidence>
<keyword evidence="6" id="KW-0564">Palmitate</keyword>
<reference evidence="10 11" key="1">
    <citation type="journal article" date="2011" name="J. Bacteriol.">
        <title>Draft genome sequence of Caloramator australicus strain RC3T, a thermoanaerobe from the Great Artesian Basin of Australia.</title>
        <authorList>
            <person name="Ogg C.D."/>
            <person name="Patel B.K.C."/>
        </authorList>
    </citation>
    <scope>NUCLEOTIDE SEQUENCE [LARGE SCALE GENOMIC DNA]</scope>
    <source>
        <strain evidence="10 11">RC3</strain>
    </source>
</reference>
<dbReference type="EMBL" id="CAKP01000009">
    <property type="protein sequence ID" value="CCC57937.1"/>
    <property type="molecule type" value="Genomic_DNA"/>
</dbReference>
<dbReference type="STRING" id="857293.CAAU_0288"/>
<dbReference type="eggNOG" id="ENOG502ZAIE">
    <property type="taxonomic scope" value="Bacteria"/>
</dbReference>
<keyword evidence="7" id="KW-0449">Lipoprotein</keyword>
<dbReference type="RefSeq" id="WP_008907660.1">
    <property type="nucleotide sequence ID" value="NZ_CAKP01000009.1"/>
</dbReference>
<name>G0V497_9CLOT</name>
<evidence type="ECO:0000256" key="4">
    <source>
        <dbReference type="ARBA" id="ARBA00022729"/>
    </source>
</evidence>
<dbReference type="Gene3D" id="3.30.300.210">
    <property type="entry name" value="Nutrient germinant receptor protein C, domain 3"/>
    <property type="match status" value="1"/>
</dbReference>
<evidence type="ECO:0000256" key="1">
    <source>
        <dbReference type="ARBA" id="ARBA00004635"/>
    </source>
</evidence>
<dbReference type="AlphaFoldDB" id="G0V497"/>
<dbReference type="GO" id="GO:0009847">
    <property type="term" value="P:spore germination"/>
    <property type="evidence" value="ECO:0007669"/>
    <property type="project" value="InterPro"/>
</dbReference>
<gene>
    <name evidence="10" type="ORF">CAAU_0288</name>
</gene>
<evidence type="ECO:0000256" key="3">
    <source>
        <dbReference type="ARBA" id="ARBA00022544"/>
    </source>
</evidence>
<dbReference type="GO" id="GO:0016020">
    <property type="term" value="C:membrane"/>
    <property type="evidence" value="ECO:0007669"/>
    <property type="project" value="UniProtKB-SubCell"/>
</dbReference>
<protein>
    <submittedName>
        <fullName evidence="10">Spore germination protein GerKC</fullName>
    </submittedName>
</protein>
<feature type="domain" description="Spore germination protein N-terminal" evidence="9">
    <location>
        <begin position="22"/>
        <end position="191"/>
    </location>
</feature>
<dbReference type="NCBIfam" id="TIGR02887">
    <property type="entry name" value="spore_ger_x_C"/>
    <property type="match status" value="1"/>
</dbReference>
<organism evidence="10 11">
    <name type="scientific">Caloramator australicus RC3</name>
    <dbReference type="NCBI Taxonomy" id="857293"/>
    <lineage>
        <taxon>Bacteria</taxon>
        <taxon>Bacillati</taxon>
        <taxon>Bacillota</taxon>
        <taxon>Clostridia</taxon>
        <taxon>Eubacteriales</taxon>
        <taxon>Clostridiaceae</taxon>
        <taxon>Caloramator</taxon>
    </lineage>
</organism>
<comment type="similarity">
    <text evidence="2">Belongs to the GerABKC lipoprotein family.</text>
</comment>
<keyword evidence="4" id="KW-0732">Signal</keyword>
<dbReference type="PANTHER" id="PTHR35789:SF1">
    <property type="entry name" value="SPORE GERMINATION PROTEIN B3"/>
    <property type="match status" value="1"/>
</dbReference>
<dbReference type="Pfam" id="PF05504">
    <property type="entry name" value="Spore_GerAC"/>
    <property type="match status" value="1"/>
</dbReference>
<evidence type="ECO:0000313" key="10">
    <source>
        <dbReference type="EMBL" id="CCC57937.1"/>
    </source>
</evidence>
<keyword evidence="3" id="KW-0309">Germination</keyword>
<keyword evidence="5" id="KW-0472">Membrane</keyword>
<dbReference type="InterPro" id="IPR057336">
    <property type="entry name" value="GerAC_N"/>
</dbReference>
<comment type="subcellular location">
    <subcellularLocation>
        <location evidence="1">Membrane</location>
        <topology evidence="1">Lipid-anchor</topology>
    </subcellularLocation>
</comment>
<sequence>MVKTIKLTLLSFIILLLTSCWNYKEIDKIAPAAGVSFDYDEKKNSYILTVEIVNLKNTSTGTELLPEYFTSEGKTILDAIRNMISVSGRKIYWSHAKVVFISEKIAKRGIIDVLDFIERDTEVRTDMKIVLVKGKKASEIFNTSNKLEKIVSYHVDEMLENSIYLSKYPKIELWDLINQIQFDISTAILPVAYIVEDNDRKIINISGSAIFKEAKMIAFLNDADTKNLLFLRNKVYGGILPLNNVLGTESSVSFEIYKSKTKVKPILIDNKILFKINLSVDVALKEVSGQIDFIEEKKLESLKNYAQEKIKNDILNTFYYVRDTYNLDVFGFSKLVKINYPQFWKNNIDRWESLFSNSELDIDIKLNIIGTSTTNKIIKVGK</sequence>
<dbReference type="InterPro" id="IPR038501">
    <property type="entry name" value="Spore_GerAC_C_sf"/>
</dbReference>
<dbReference type="InterPro" id="IPR008844">
    <property type="entry name" value="Spore_GerAC-like"/>
</dbReference>
<evidence type="ECO:0000259" key="9">
    <source>
        <dbReference type="Pfam" id="PF25198"/>
    </source>
</evidence>
<evidence type="ECO:0000259" key="8">
    <source>
        <dbReference type="Pfam" id="PF05504"/>
    </source>
</evidence>
<keyword evidence="11" id="KW-1185">Reference proteome</keyword>
<dbReference type="Proteomes" id="UP000007652">
    <property type="component" value="Unassembled WGS sequence"/>
</dbReference>
<evidence type="ECO:0000313" key="11">
    <source>
        <dbReference type="Proteomes" id="UP000007652"/>
    </source>
</evidence>
<evidence type="ECO:0000256" key="2">
    <source>
        <dbReference type="ARBA" id="ARBA00007886"/>
    </source>
</evidence>
<dbReference type="Pfam" id="PF25198">
    <property type="entry name" value="Spore_GerAC_N"/>
    <property type="match status" value="1"/>
</dbReference>
<comment type="caution">
    <text evidence="10">The sequence shown here is derived from an EMBL/GenBank/DDBJ whole genome shotgun (WGS) entry which is preliminary data.</text>
</comment>
<dbReference type="PANTHER" id="PTHR35789">
    <property type="entry name" value="SPORE GERMINATION PROTEIN B3"/>
    <property type="match status" value="1"/>
</dbReference>
<evidence type="ECO:0000256" key="5">
    <source>
        <dbReference type="ARBA" id="ARBA00023136"/>
    </source>
</evidence>
<dbReference type="OrthoDB" id="9816067at2"/>
<dbReference type="InterPro" id="IPR046953">
    <property type="entry name" value="Spore_GerAC-like_C"/>
</dbReference>
<dbReference type="PROSITE" id="PS51257">
    <property type="entry name" value="PROKAR_LIPOPROTEIN"/>
    <property type="match status" value="1"/>
</dbReference>
<feature type="domain" description="Spore germination GerAC-like C-terminal" evidence="8">
    <location>
        <begin position="206"/>
        <end position="371"/>
    </location>
</feature>
<evidence type="ECO:0000256" key="7">
    <source>
        <dbReference type="ARBA" id="ARBA00023288"/>
    </source>
</evidence>